<dbReference type="Gene3D" id="4.10.80.40">
    <property type="entry name" value="succinate dehydrogenase protein domain"/>
    <property type="match status" value="1"/>
</dbReference>
<dbReference type="InterPro" id="IPR021865">
    <property type="entry name" value="Peptidase_G2"/>
</dbReference>
<evidence type="ECO:0000259" key="4">
    <source>
        <dbReference type="Pfam" id="PF12708"/>
    </source>
</evidence>
<dbReference type="Gene3D" id="2.160.20.10">
    <property type="entry name" value="Single-stranded right-handed beta-helix, Pectin lyase-like"/>
    <property type="match status" value="1"/>
</dbReference>
<dbReference type="InterPro" id="IPR011050">
    <property type="entry name" value="Pectin_lyase_fold/virulence"/>
</dbReference>
<feature type="domain" description="Peptidase G2 IMC autoproteolytic cleavage" evidence="3">
    <location>
        <begin position="648"/>
        <end position="878"/>
    </location>
</feature>
<dbReference type="SUPFAM" id="SSF51126">
    <property type="entry name" value="Pectin lyase-like"/>
    <property type="match status" value="1"/>
</dbReference>
<gene>
    <name evidence="5" type="ORF">CF9_0030</name>
</gene>
<evidence type="ECO:0000256" key="1">
    <source>
        <dbReference type="ARBA" id="ARBA00004328"/>
    </source>
</evidence>
<dbReference type="Proteomes" id="UP001432173">
    <property type="component" value="Segment"/>
</dbReference>
<evidence type="ECO:0000313" key="6">
    <source>
        <dbReference type="Proteomes" id="UP001432173"/>
    </source>
</evidence>
<protein>
    <submittedName>
        <fullName evidence="5">Pre-neck appendage protein</fullName>
    </submittedName>
</protein>
<dbReference type="Pfam" id="PF11962">
    <property type="entry name" value="Peptidase_G2"/>
    <property type="match status" value="1"/>
</dbReference>
<dbReference type="GO" id="GO:0019058">
    <property type="term" value="P:viral life cycle"/>
    <property type="evidence" value="ECO:0007669"/>
    <property type="project" value="UniProtKB-ARBA"/>
</dbReference>
<reference evidence="5" key="1">
    <citation type="submission" date="2023-12" db="EMBL/GenBank/DDBJ databases">
        <title>Isolation and Characterisation of Novel Lytic Bacteriophages for therapeutic applications in Prosthetic Joint Infections.</title>
        <authorList>
            <person name="Burton N."/>
            <person name="Melo L.D.R."/>
            <person name="Pearce B."/>
            <person name="Tadesse M.D."/>
            <person name="Vryonis E."/>
            <person name="Sagona A."/>
        </authorList>
    </citation>
    <scope>NUCLEOTIDE SEQUENCE</scope>
</reference>
<keyword evidence="2" id="KW-0946">Virion</keyword>
<organism evidence="5 6">
    <name type="scientific">Staphylococcus phage CF9</name>
    <dbReference type="NCBI Taxonomy" id="3113741"/>
    <lineage>
        <taxon>Viruses</taxon>
        <taxon>Duplodnaviria</taxon>
        <taxon>Heunggongvirae</taxon>
        <taxon>Uroviricota</taxon>
        <taxon>Caudoviricetes</taxon>
        <taxon>Sextaecvirus</taxon>
    </lineage>
</organism>
<sequence length="892" mass="97817">MILRLFLDFPVELGQEFRYKTVENFKRIVNAHGRLVDDLEYHRKEEKHAHDAKQIDYTTSYSRSVSDALDKQNNRINNLVVGANGDAMAEVKDSRVALDGTISELLSQRLDYDFGKLNKKIDDNFKYLNDKIERIVNVNDYGADPTGQKDSTLAFQKAFGEGHRHVHMTEGTYIISGIKMPNYTILSGEGKGITYLRIADDAPAETIGITNLNMDGTAEYIGVDNFTIDGNRTRQGNTLSPAGGSRSSNIRFAGVKHGFAYSVESFSSLLHGIDVTYASDDYFYQGDGIRVNEALESKYIHIQECETYDFGDDGITTHHSRYLILQNNYSHDPVKDSGNHNGIEVDDGSQHVFVMGNKTEKCFGGLEIKAHEPTSAASDVVVSDHIDIKSIRSYNIRHIGHHRAGDVQSKTAYNIMLNNCTSLYPQYNGSYENTTPRAMVICAYRNVVVNNFTAIGDGNFMANMPVIAVQFRAENVMLNNINVSGFKNSLADVKVFGGANRPKKVSLSNINIVNSSNNRGIAGGGKIYDLRIINANLQGNGTGNGVELYNNTAEIVGVSAENYKRPAMIAGKEYFYMPTSLKGGFSGGSTGSAAIAERSAVIASTGGSFAHSNRSFVIGSGAGSIANGSRSGVISSLSSVIEPGGHTRMIINSKNMKNSENYHIKAGYGADGPPSESNTKLDISTFTGTIKTAGQVQSGQNFGDYAEYFESQSGMAIPTGNIVTLDGRFIRKAQVNDIPIGVISETAGVILGDQMFHHKDKYLKNEFGGVITESVKKEWQDDAGNWYSDTVEMPVKNPDFDERDEEEYLSRAERPEWNVVGLIGQVYIRIDGTVKENDYIKPVNGVGTKDNINGYYRVEQITTPYDNDKGYGVAIAFIHPITPSIINKGSVK</sequence>
<dbReference type="InterPro" id="IPR024535">
    <property type="entry name" value="RHGA/B-epi-like_pectate_lyase"/>
</dbReference>
<dbReference type="Gene3D" id="2.160.10.20">
    <property type="entry name" value="Insect antifreeze protein"/>
    <property type="match status" value="1"/>
</dbReference>
<dbReference type="Gene3D" id="2.40.300.10">
    <property type="entry name" value="Head decoration protein D"/>
    <property type="match status" value="1"/>
</dbReference>
<feature type="domain" description="Rhamnogalacturonase A/B/Epimerase-like pectate lyase" evidence="4">
    <location>
        <begin position="135"/>
        <end position="366"/>
    </location>
</feature>
<comment type="subcellular location">
    <subcellularLocation>
        <location evidence="1">Virion</location>
    </subcellularLocation>
</comment>
<dbReference type="InterPro" id="IPR012334">
    <property type="entry name" value="Pectin_lyas_fold"/>
</dbReference>
<dbReference type="EMBL" id="PP034389">
    <property type="protein sequence ID" value="WRW34454.1"/>
    <property type="molecule type" value="Genomic_DNA"/>
</dbReference>
<accession>A0AAX4J6C7</accession>
<proteinExistence type="predicted"/>
<evidence type="ECO:0000256" key="2">
    <source>
        <dbReference type="ARBA" id="ARBA00022844"/>
    </source>
</evidence>
<dbReference type="GO" id="GO:0051701">
    <property type="term" value="P:biological process involved in interaction with host"/>
    <property type="evidence" value="ECO:0007669"/>
    <property type="project" value="UniProtKB-ARBA"/>
</dbReference>
<evidence type="ECO:0000313" key="5">
    <source>
        <dbReference type="EMBL" id="WRW34454.1"/>
    </source>
</evidence>
<evidence type="ECO:0000259" key="3">
    <source>
        <dbReference type="Pfam" id="PF11962"/>
    </source>
</evidence>
<dbReference type="GO" id="GO:0044423">
    <property type="term" value="C:virion component"/>
    <property type="evidence" value="ECO:0007669"/>
    <property type="project" value="UniProtKB-KW"/>
</dbReference>
<dbReference type="Pfam" id="PF12708">
    <property type="entry name" value="Pect-lyase_RHGA_epim"/>
    <property type="match status" value="1"/>
</dbReference>
<name>A0AAX4J6C7_9CAUD</name>